<dbReference type="InterPro" id="IPR001789">
    <property type="entry name" value="Sig_transdc_resp-reg_receiver"/>
</dbReference>
<dbReference type="Pfam" id="PF00072">
    <property type="entry name" value="Response_reg"/>
    <property type="match status" value="1"/>
</dbReference>
<sequence>MSDIIMEKIKILYVDDEKINLQAFRTTFKHDYEILLAESAKEARQLLGNNAVHIVITDQRMPTETGIDFLTSIKDTHPEPIRILLTAYSDSQLVQESLDNGLIYHYLTKPWEENYFKNIIRNAFETYCLRKKVKSLKKEAQLLKQDLELSQRQNLET</sequence>
<evidence type="ECO:0000256" key="1">
    <source>
        <dbReference type="ARBA" id="ARBA00022553"/>
    </source>
</evidence>
<dbReference type="PANTHER" id="PTHR44591">
    <property type="entry name" value="STRESS RESPONSE REGULATOR PROTEIN 1"/>
    <property type="match status" value="1"/>
</dbReference>
<evidence type="ECO:0000256" key="2">
    <source>
        <dbReference type="PROSITE-ProRule" id="PRU00169"/>
    </source>
</evidence>
<keyword evidence="5" id="KW-1185">Reference proteome</keyword>
<feature type="modified residue" description="4-aspartylphosphate" evidence="2">
    <location>
        <position position="58"/>
    </location>
</feature>
<dbReference type="Proteomes" id="UP000004478">
    <property type="component" value="Unassembled WGS sequence"/>
</dbReference>
<gene>
    <name evidence="4" type="primary">hupR1</name>
    <name evidence="4" type="ORF">B879_02336</name>
</gene>
<proteinExistence type="predicted"/>
<evidence type="ECO:0000313" key="4">
    <source>
        <dbReference type="EMBL" id="EKB49070.1"/>
    </source>
</evidence>
<dbReference type="PROSITE" id="PS50110">
    <property type="entry name" value="RESPONSE_REGULATORY"/>
    <property type="match status" value="1"/>
</dbReference>
<evidence type="ECO:0000313" key="5">
    <source>
        <dbReference type="Proteomes" id="UP000004478"/>
    </source>
</evidence>
<dbReference type="RefSeq" id="WP_009185365.1">
    <property type="nucleotide sequence ID" value="NZ_AMGM01000034.1"/>
</dbReference>
<dbReference type="InterPro" id="IPR011006">
    <property type="entry name" value="CheY-like_superfamily"/>
</dbReference>
<organism evidence="4 5">
    <name type="scientific">Cecembia lonarensis (strain CCUG 58316 / KCTC 22772 / LW9)</name>
    <dbReference type="NCBI Taxonomy" id="1225176"/>
    <lineage>
        <taxon>Bacteria</taxon>
        <taxon>Pseudomonadati</taxon>
        <taxon>Bacteroidota</taxon>
        <taxon>Cytophagia</taxon>
        <taxon>Cytophagales</taxon>
        <taxon>Cyclobacteriaceae</taxon>
        <taxon>Cecembia</taxon>
    </lineage>
</organism>
<dbReference type="PANTHER" id="PTHR44591:SF19">
    <property type="entry name" value="TWO-COMPONENT RESPONSE REGULATOR-RELATED"/>
    <property type="match status" value="1"/>
</dbReference>
<dbReference type="AlphaFoldDB" id="K1KY48"/>
<dbReference type="SMART" id="SM00448">
    <property type="entry name" value="REC"/>
    <property type="match status" value="1"/>
</dbReference>
<protein>
    <submittedName>
        <fullName evidence="4">Hydrogenase transcriptional regulatory protein hupR1</fullName>
    </submittedName>
</protein>
<feature type="domain" description="Response regulatory" evidence="3">
    <location>
        <begin position="10"/>
        <end position="124"/>
    </location>
</feature>
<reference evidence="4 5" key="1">
    <citation type="journal article" date="2012" name="J. Bacteriol.">
        <title>Draft Genome Sequence of Cecembia lonarensis Strain LW9T, Isolated from Lonar Lake, a Haloalkaline Lake in India.</title>
        <authorList>
            <person name="Shivaji S."/>
            <person name="Ara S."/>
            <person name="Singh A."/>
            <person name="Pinnaka A.K."/>
        </authorList>
    </citation>
    <scope>NUCLEOTIDE SEQUENCE [LARGE SCALE GENOMIC DNA]</scope>
    <source>
        <strain evidence="4 5">LW9</strain>
    </source>
</reference>
<dbReference type="SUPFAM" id="SSF52172">
    <property type="entry name" value="CheY-like"/>
    <property type="match status" value="1"/>
</dbReference>
<accession>K1KY48</accession>
<dbReference type="EMBL" id="AMGM01000034">
    <property type="protein sequence ID" value="EKB49070.1"/>
    <property type="molecule type" value="Genomic_DNA"/>
</dbReference>
<comment type="caution">
    <text evidence="4">The sequence shown here is derived from an EMBL/GenBank/DDBJ whole genome shotgun (WGS) entry which is preliminary data.</text>
</comment>
<dbReference type="CDD" id="cd17569">
    <property type="entry name" value="REC_HupR-like"/>
    <property type="match status" value="1"/>
</dbReference>
<evidence type="ECO:0000259" key="3">
    <source>
        <dbReference type="PROSITE" id="PS50110"/>
    </source>
</evidence>
<dbReference type="GO" id="GO:0000160">
    <property type="term" value="P:phosphorelay signal transduction system"/>
    <property type="evidence" value="ECO:0007669"/>
    <property type="project" value="InterPro"/>
</dbReference>
<dbReference type="InterPro" id="IPR050595">
    <property type="entry name" value="Bact_response_regulator"/>
</dbReference>
<name>K1KY48_CECL9</name>
<keyword evidence="1 2" id="KW-0597">Phosphoprotein</keyword>
<dbReference type="OrthoDB" id="109585at2"/>
<dbReference type="Gene3D" id="3.40.50.2300">
    <property type="match status" value="1"/>
</dbReference>